<evidence type="ECO:0000313" key="1">
    <source>
        <dbReference type="EMBL" id="QTA92213.1"/>
    </source>
</evidence>
<dbReference type="EMBL" id="CP061800">
    <property type="protein sequence ID" value="QTA92213.1"/>
    <property type="molecule type" value="Genomic_DNA"/>
</dbReference>
<sequence length="49" mass="5394">MNYQIIIGGSEAGIEHGLSSTGFLGGIRYILFENHQVVISLTKRITVFI</sequence>
<keyword evidence="2" id="KW-1185">Reference proteome</keyword>
<dbReference type="Proteomes" id="UP000663722">
    <property type="component" value="Chromosome"/>
</dbReference>
<dbReference type="KEGG" id="dmm:dnm_082890"/>
<name>A0A975BV63_9BACT</name>
<proteinExistence type="predicted"/>
<gene>
    <name evidence="1" type="ORF">dnm_082890</name>
</gene>
<accession>A0A975BV63</accession>
<evidence type="ECO:0000313" key="2">
    <source>
        <dbReference type="Proteomes" id="UP000663722"/>
    </source>
</evidence>
<dbReference type="AlphaFoldDB" id="A0A975BV63"/>
<protein>
    <submittedName>
        <fullName evidence="1">Uncharacterized protein</fullName>
    </submittedName>
</protein>
<reference evidence="1" key="1">
    <citation type="journal article" date="2021" name="Microb. Physiol.">
        <title>Proteogenomic Insights into the Physiology of Marine, Sulfate-Reducing, Filamentous Desulfonema limicola and Desulfonema magnum.</title>
        <authorList>
            <person name="Schnaars V."/>
            <person name="Wohlbrand L."/>
            <person name="Scheve S."/>
            <person name="Hinrichs C."/>
            <person name="Reinhardt R."/>
            <person name="Rabus R."/>
        </authorList>
    </citation>
    <scope>NUCLEOTIDE SEQUENCE</scope>
    <source>
        <strain evidence="1">4be13</strain>
    </source>
</reference>
<organism evidence="1 2">
    <name type="scientific">Desulfonema magnum</name>
    <dbReference type="NCBI Taxonomy" id="45655"/>
    <lineage>
        <taxon>Bacteria</taxon>
        <taxon>Pseudomonadati</taxon>
        <taxon>Thermodesulfobacteriota</taxon>
        <taxon>Desulfobacteria</taxon>
        <taxon>Desulfobacterales</taxon>
        <taxon>Desulfococcaceae</taxon>
        <taxon>Desulfonema</taxon>
    </lineage>
</organism>